<keyword evidence="1" id="KW-0472">Membrane</keyword>
<dbReference type="AlphaFoldDB" id="A0A0M5JLP1"/>
<feature type="transmembrane region" description="Helical" evidence="1">
    <location>
        <begin position="25"/>
        <end position="45"/>
    </location>
</feature>
<reference evidence="2 3" key="2">
    <citation type="journal article" date="2016" name="Int. J. Syst. Evol. Microbiol.">
        <title>Bacillus gobiensis sp. nov., isolated from a soil sample.</title>
        <authorList>
            <person name="Liu B."/>
            <person name="Liu G.H."/>
            <person name="Cetin S."/>
            <person name="Schumann P."/>
            <person name="Pan Z.Z."/>
            <person name="Chen Q.Q."/>
        </authorList>
    </citation>
    <scope>NUCLEOTIDE SEQUENCE [LARGE SCALE GENOMIC DNA]</scope>
    <source>
        <strain evidence="2 3">FJAT-4402</strain>
    </source>
</reference>
<keyword evidence="1" id="KW-0812">Transmembrane</keyword>
<dbReference type="RefSeq" id="WP_053603399.1">
    <property type="nucleotide sequence ID" value="NZ_CP012600.1"/>
</dbReference>
<dbReference type="STRING" id="1441095.AM592_08495"/>
<evidence type="ECO:0000313" key="2">
    <source>
        <dbReference type="EMBL" id="ALC81639.1"/>
    </source>
</evidence>
<proteinExistence type="predicted"/>
<gene>
    <name evidence="2" type="ORF">AM592_08495</name>
</gene>
<name>A0A0M5JLP1_9BACI</name>
<reference evidence="3" key="1">
    <citation type="submission" date="2015-08" db="EMBL/GenBank/DDBJ databases">
        <title>Genome sequencing project for genomic taxonomy and phylogenomics of Bacillus-like bacteria.</title>
        <authorList>
            <person name="Liu B."/>
            <person name="Wang J."/>
            <person name="Zhu Y."/>
            <person name="Liu G."/>
            <person name="Chen Q."/>
            <person name="Chen Z."/>
            <person name="Lan J."/>
            <person name="Che J."/>
            <person name="Ge C."/>
            <person name="Shi H."/>
            <person name="Pan Z."/>
            <person name="Liu X."/>
        </authorList>
    </citation>
    <scope>NUCLEOTIDE SEQUENCE [LARGE SCALE GENOMIC DNA]</scope>
    <source>
        <strain evidence="3">FJAT-4402</strain>
    </source>
</reference>
<dbReference type="OrthoDB" id="1903376at2"/>
<accession>A0A0M5JLP1</accession>
<dbReference type="Proteomes" id="UP000067625">
    <property type="component" value="Chromosome"/>
</dbReference>
<protein>
    <recommendedName>
        <fullName evidence="4">DUF1189 domain-containing protein</fullName>
    </recommendedName>
</protein>
<dbReference type="Pfam" id="PF06691">
    <property type="entry name" value="DUF1189"/>
    <property type="match status" value="1"/>
</dbReference>
<evidence type="ECO:0000256" key="1">
    <source>
        <dbReference type="SAM" id="Phobius"/>
    </source>
</evidence>
<dbReference type="InterPro" id="IPR009574">
    <property type="entry name" value="DUF1189"/>
</dbReference>
<feature type="transmembrane region" description="Helical" evidence="1">
    <location>
        <begin position="228"/>
        <end position="245"/>
    </location>
</feature>
<feature type="transmembrane region" description="Helical" evidence="1">
    <location>
        <begin position="201"/>
        <end position="222"/>
    </location>
</feature>
<feature type="transmembrane region" description="Helical" evidence="1">
    <location>
        <begin position="155"/>
        <end position="181"/>
    </location>
</feature>
<evidence type="ECO:0008006" key="4">
    <source>
        <dbReference type="Google" id="ProtNLM"/>
    </source>
</evidence>
<keyword evidence="3" id="KW-1185">Reference proteome</keyword>
<dbReference type="PATRIC" id="fig|1441095.3.peg.1867"/>
<dbReference type="EMBL" id="CP012600">
    <property type="protein sequence ID" value="ALC81639.1"/>
    <property type="molecule type" value="Genomic_DNA"/>
</dbReference>
<keyword evidence="1" id="KW-1133">Transmembrane helix</keyword>
<sequence length="253" mass="28464">MRIFRQFFKSIYSPQAIARTRFQKIGIAILYVFLLSFLAALPSAFNMGTTIYQASYDFKDILERDIPDFSIKDGQLSTAEKAPVEGQAGQFMVVLDPASAYDTEQIEAKQNAAAFLKDKFVIATDGQAMEFEYTMFPSDISKNEILDLSGQLQSFFVPVLIVLIFFFSAASKFIEVSLLAVLGILIKNMQGKSSMLPYKQLWTMAAYSATLATVFFAIMTALHTEVPSPMLLNWFVHFMILFLAVKEIPTKRT</sequence>
<evidence type="ECO:0000313" key="3">
    <source>
        <dbReference type="Proteomes" id="UP000067625"/>
    </source>
</evidence>
<organism evidence="2 3">
    <name type="scientific">Bacillus gobiensis</name>
    <dbReference type="NCBI Taxonomy" id="1441095"/>
    <lineage>
        <taxon>Bacteria</taxon>
        <taxon>Bacillati</taxon>
        <taxon>Bacillota</taxon>
        <taxon>Bacilli</taxon>
        <taxon>Bacillales</taxon>
        <taxon>Bacillaceae</taxon>
        <taxon>Bacillus</taxon>
    </lineage>
</organism>